<dbReference type="PANTHER" id="PTHR33755">
    <property type="entry name" value="TOXIN PARE1-RELATED"/>
    <property type="match status" value="1"/>
</dbReference>
<dbReference type="EMBL" id="NOXU01000027">
    <property type="protein sequence ID" value="OYQ34902.1"/>
    <property type="molecule type" value="Genomic_DNA"/>
</dbReference>
<dbReference type="AlphaFoldDB" id="A0A255Z0A9"/>
<dbReference type="OrthoDB" id="595470at2"/>
<dbReference type="InterPro" id="IPR007712">
    <property type="entry name" value="RelE/ParE_toxin"/>
</dbReference>
<gene>
    <name evidence="3" type="ORF">CHU95_09990</name>
</gene>
<dbReference type="InterPro" id="IPR035093">
    <property type="entry name" value="RelE/ParE_toxin_dom_sf"/>
</dbReference>
<comment type="caution">
    <text evidence="3">The sequence shown here is derived from an EMBL/GenBank/DDBJ whole genome shotgun (WGS) entry which is preliminary data.</text>
</comment>
<comment type="similarity">
    <text evidence="1">Belongs to the RelE toxin family.</text>
</comment>
<organism evidence="3 4">
    <name type="scientific">Niveispirillum lacus</name>
    <dbReference type="NCBI Taxonomy" id="1981099"/>
    <lineage>
        <taxon>Bacteria</taxon>
        <taxon>Pseudomonadati</taxon>
        <taxon>Pseudomonadota</taxon>
        <taxon>Alphaproteobacteria</taxon>
        <taxon>Rhodospirillales</taxon>
        <taxon>Azospirillaceae</taxon>
        <taxon>Niveispirillum</taxon>
    </lineage>
</organism>
<dbReference type="Gene3D" id="3.30.2310.20">
    <property type="entry name" value="RelE-like"/>
    <property type="match status" value="1"/>
</dbReference>
<evidence type="ECO:0000313" key="3">
    <source>
        <dbReference type="EMBL" id="OYQ34902.1"/>
    </source>
</evidence>
<keyword evidence="4" id="KW-1185">Reference proteome</keyword>
<reference evidence="3 4" key="1">
    <citation type="submission" date="2017-07" db="EMBL/GenBank/DDBJ databases">
        <title>Niveispirillum cyanobacteriorum sp. nov., isolated from cyanobacterial aggregates in a eutrophic lake.</title>
        <authorList>
            <person name="Cai H."/>
        </authorList>
    </citation>
    <scope>NUCLEOTIDE SEQUENCE [LARGE SCALE GENOMIC DNA]</scope>
    <source>
        <strain evidence="4">TH1-14</strain>
    </source>
</reference>
<keyword evidence="2" id="KW-1277">Toxin-antitoxin system</keyword>
<dbReference type="InterPro" id="IPR051803">
    <property type="entry name" value="TA_system_RelE-like_toxin"/>
</dbReference>
<sequence length="87" mass="9578">MWTDQAIADLTGHIAYIDQYNPAAGDRMAAGLLTAGNSLPTFPKRGKARPDGTRELAVVHPYILVYETTDGEDVRILRVWHGAQERG</sequence>
<proteinExistence type="inferred from homology"/>
<evidence type="ECO:0000256" key="2">
    <source>
        <dbReference type="ARBA" id="ARBA00022649"/>
    </source>
</evidence>
<dbReference type="RefSeq" id="WP_094456186.1">
    <property type="nucleotide sequence ID" value="NZ_NOXU01000027.1"/>
</dbReference>
<name>A0A255Z0A9_9PROT</name>
<evidence type="ECO:0000313" key="4">
    <source>
        <dbReference type="Proteomes" id="UP000216998"/>
    </source>
</evidence>
<evidence type="ECO:0000256" key="1">
    <source>
        <dbReference type="ARBA" id="ARBA00006226"/>
    </source>
</evidence>
<protein>
    <submittedName>
        <fullName evidence="3">Uncharacterized protein</fullName>
    </submittedName>
</protein>
<dbReference type="Proteomes" id="UP000216998">
    <property type="component" value="Unassembled WGS sequence"/>
</dbReference>
<accession>A0A255Z0A9</accession>
<dbReference type="Pfam" id="PF05016">
    <property type="entry name" value="ParE_toxin"/>
    <property type="match status" value="1"/>
</dbReference>